<evidence type="ECO:0000256" key="5">
    <source>
        <dbReference type="ARBA" id="ARBA00022692"/>
    </source>
</evidence>
<dbReference type="Pfam" id="PF07690">
    <property type="entry name" value="MFS_1"/>
    <property type="match status" value="1"/>
</dbReference>
<dbReference type="RefSeq" id="WP_126954436.1">
    <property type="nucleotide sequence ID" value="NZ_RZGR01000026.1"/>
</dbReference>
<dbReference type="Gene3D" id="1.20.1720.10">
    <property type="entry name" value="Multidrug resistance protein D"/>
    <property type="match status" value="1"/>
</dbReference>
<name>A0A433JHY4_9GAMM</name>
<dbReference type="GO" id="GO:0005886">
    <property type="term" value="C:plasma membrane"/>
    <property type="evidence" value="ECO:0007669"/>
    <property type="project" value="UniProtKB-SubCell"/>
</dbReference>
<evidence type="ECO:0000256" key="1">
    <source>
        <dbReference type="ARBA" id="ARBA00004651"/>
    </source>
</evidence>
<dbReference type="PANTHER" id="PTHR43271:SF2">
    <property type="entry name" value="BLL2771 PROTEIN"/>
    <property type="match status" value="1"/>
</dbReference>
<evidence type="ECO:0000256" key="6">
    <source>
        <dbReference type="ARBA" id="ARBA00022989"/>
    </source>
</evidence>
<evidence type="ECO:0000256" key="3">
    <source>
        <dbReference type="ARBA" id="ARBA00022448"/>
    </source>
</evidence>
<evidence type="ECO:0000259" key="9">
    <source>
        <dbReference type="PROSITE" id="PS50850"/>
    </source>
</evidence>
<dbReference type="Proteomes" id="UP000288012">
    <property type="component" value="Unassembled WGS sequence"/>
</dbReference>
<dbReference type="InterPro" id="IPR011701">
    <property type="entry name" value="MFS"/>
</dbReference>
<keyword evidence="6 8" id="KW-1133">Transmembrane helix</keyword>
<feature type="domain" description="Major facilitator superfamily (MFS) profile" evidence="9">
    <location>
        <begin position="4"/>
        <end position="393"/>
    </location>
</feature>
<dbReference type="GO" id="GO:0022857">
    <property type="term" value="F:transmembrane transporter activity"/>
    <property type="evidence" value="ECO:0007669"/>
    <property type="project" value="InterPro"/>
</dbReference>
<feature type="transmembrane region" description="Helical" evidence="8">
    <location>
        <begin position="163"/>
        <end position="186"/>
    </location>
</feature>
<gene>
    <name evidence="10" type="ORF">EKM59_08580</name>
</gene>
<feature type="transmembrane region" description="Helical" evidence="8">
    <location>
        <begin position="306"/>
        <end position="330"/>
    </location>
</feature>
<dbReference type="SUPFAM" id="SSF103473">
    <property type="entry name" value="MFS general substrate transporter"/>
    <property type="match status" value="1"/>
</dbReference>
<accession>A0A433JHY4</accession>
<evidence type="ECO:0000313" key="11">
    <source>
        <dbReference type="Proteomes" id="UP000288012"/>
    </source>
</evidence>
<comment type="caution">
    <text evidence="10">The sequence shown here is derived from an EMBL/GenBank/DDBJ whole genome shotgun (WGS) entry which is preliminary data.</text>
</comment>
<feature type="transmembrane region" description="Helical" evidence="8">
    <location>
        <begin position="44"/>
        <end position="66"/>
    </location>
</feature>
<evidence type="ECO:0000256" key="4">
    <source>
        <dbReference type="ARBA" id="ARBA00022475"/>
    </source>
</evidence>
<reference evidence="10 11" key="1">
    <citation type="submission" date="2018-12" db="EMBL/GenBank/DDBJ databases">
        <title>Legionella sp,whole genome shotgun sequence.</title>
        <authorList>
            <person name="Wu H."/>
        </authorList>
    </citation>
    <scope>NUCLEOTIDE SEQUENCE [LARGE SCALE GENOMIC DNA]</scope>
    <source>
        <strain evidence="11">km714</strain>
    </source>
</reference>
<comment type="similarity">
    <text evidence="2">Belongs to the major facilitator superfamily.</text>
</comment>
<feature type="transmembrane region" description="Helical" evidence="8">
    <location>
        <begin position="207"/>
        <end position="230"/>
    </location>
</feature>
<feature type="transmembrane region" description="Helical" evidence="8">
    <location>
        <begin position="250"/>
        <end position="270"/>
    </location>
</feature>
<evidence type="ECO:0000256" key="2">
    <source>
        <dbReference type="ARBA" id="ARBA00008335"/>
    </source>
</evidence>
<feature type="transmembrane region" description="Helical" evidence="8">
    <location>
        <begin position="342"/>
        <end position="362"/>
    </location>
</feature>
<keyword evidence="11" id="KW-1185">Reference proteome</keyword>
<keyword evidence="7 8" id="KW-0472">Membrane</keyword>
<dbReference type="PRINTS" id="PR01036">
    <property type="entry name" value="TCRTETB"/>
</dbReference>
<proteinExistence type="inferred from homology"/>
<dbReference type="EMBL" id="RZGR01000026">
    <property type="protein sequence ID" value="RUQ84492.1"/>
    <property type="molecule type" value="Genomic_DNA"/>
</dbReference>
<dbReference type="PANTHER" id="PTHR43271">
    <property type="entry name" value="BLL2771 PROTEIN"/>
    <property type="match status" value="1"/>
</dbReference>
<feature type="transmembrane region" description="Helical" evidence="8">
    <location>
        <begin position="78"/>
        <end position="97"/>
    </location>
</feature>
<keyword evidence="5 8" id="KW-0812">Transmembrane</keyword>
<keyword evidence="3" id="KW-0813">Transport</keyword>
<organism evidence="10 11">
    <name type="scientific">Legionella septentrionalis</name>
    <dbReference type="NCBI Taxonomy" id="2498109"/>
    <lineage>
        <taxon>Bacteria</taxon>
        <taxon>Pseudomonadati</taxon>
        <taxon>Pseudomonadota</taxon>
        <taxon>Gammaproteobacteria</taxon>
        <taxon>Legionellales</taxon>
        <taxon>Legionellaceae</taxon>
        <taxon>Legionella</taxon>
    </lineage>
</organism>
<dbReference type="PROSITE" id="PS50850">
    <property type="entry name" value="MFS"/>
    <property type="match status" value="1"/>
</dbReference>
<protein>
    <submittedName>
        <fullName evidence="10">MFS transporter</fullName>
    </submittedName>
</protein>
<evidence type="ECO:0000256" key="7">
    <source>
        <dbReference type="ARBA" id="ARBA00023136"/>
    </source>
</evidence>
<feature type="transmembrane region" description="Helical" evidence="8">
    <location>
        <begin position="103"/>
        <end position="124"/>
    </location>
</feature>
<evidence type="ECO:0000313" key="10">
    <source>
        <dbReference type="EMBL" id="RUQ84492.1"/>
    </source>
</evidence>
<evidence type="ECO:0000256" key="8">
    <source>
        <dbReference type="SAM" id="Phobius"/>
    </source>
</evidence>
<sequence length="401" mass="44280">MKTITSKLSIPWLLSYISIASVSAVIITPALPEIEHAFALNTAAIEWVVSAFLIGYVLGQLIYGPLANVYGRLKALQWGLNINILGVLFCLFASFYANYPLLLIGRLITGLGSAAGLTCTFMLINEWLPEEQRKTATAYSILSFALGIGFAVLLGGIITQYSHWQGCFIFLLLQGLLMRVGIRVFDETLIEAKSFHIPTLLRDYGQALFSFKLLVFSLIWGVCSAVGYCYSAAAPQIAHHYLNLTASEYGYWNIINIIGMLSGGISARFLMQRFRTMQVIAMGYIACSLALLSLGFMLYLNHCTSLWFFTSTSLLYCFSSYLYIGGSYIASNAIEDKASASSMMSFLSMSVATLSVVVMGYLSANPFYGFLSILSGLLLLTLLLLICYQMRIRKNRHAPHS</sequence>
<keyword evidence="4" id="KW-1003">Cell membrane</keyword>
<feature type="transmembrane region" description="Helical" evidence="8">
    <location>
        <begin position="12"/>
        <end position="32"/>
    </location>
</feature>
<feature type="transmembrane region" description="Helical" evidence="8">
    <location>
        <begin position="136"/>
        <end position="157"/>
    </location>
</feature>
<dbReference type="InterPro" id="IPR036259">
    <property type="entry name" value="MFS_trans_sf"/>
</dbReference>
<comment type="subcellular location">
    <subcellularLocation>
        <location evidence="1">Cell membrane</location>
        <topology evidence="1">Multi-pass membrane protein</topology>
    </subcellularLocation>
</comment>
<feature type="transmembrane region" description="Helical" evidence="8">
    <location>
        <begin position="368"/>
        <end position="388"/>
    </location>
</feature>
<dbReference type="InterPro" id="IPR020846">
    <property type="entry name" value="MFS_dom"/>
</dbReference>
<dbReference type="OrthoDB" id="5653806at2"/>
<dbReference type="AlphaFoldDB" id="A0A433JHY4"/>
<feature type="transmembrane region" description="Helical" evidence="8">
    <location>
        <begin position="282"/>
        <end position="300"/>
    </location>
</feature>